<evidence type="ECO:0000313" key="2">
    <source>
        <dbReference type="Proteomes" id="UP000663879"/>
    </source>
</evidence>
<name>A0A814BZ78_9BILA</name>
<reference evidence="1" key="1">
    <citation type="submission" date="2021-02" db="EMBL/GenBank/DDBJ databases">
        <authorList>
            <person name="Nowell W R."/>
        </authorList>
    </citation>
    <scope>NUCLEOTIDE SEQUENCE</scope>
    <source>
        <strain evidence="1">Ploen Becks lab</strain>
    </source>
</reference>
<dbReference type="AlphaFoldDB" id="A0A814BZ78"/>
<accession>A0A814BZ78</accession>
<evidence type="ECO:0000313" key="1">
    <source>
        <dbReference type="EMBL" id="CAF0936867.1"/>
    </source>
</evidence>
<protein>
    <recommendedName>
        <fullName evidence="3">MULE transposase domain-containing protein</fullName>
    </recommendedName>
</protein>
<feature type="non-terminal residue" evidence="1">
    <location>
        <position position="1"/>
    </location>
</feature>
<keyword evidence="2" id="KW-1185">Reference proteome</keyword>
<gene>
    <name evidence="1" type="ORF">OXX778_LOCUS13211</name>
</gene>
<sequence>CFLLLTSFYWQNTDLNDWNHYDSYVKTNNRIEGLHSGLNKMEIKQRPNIFHLIGFLKVQQACTLADYARLKLGQDIRKKSKKKQEKEFSLELIKRQYENSSEESIATSVVTLRINETNSEDFVYTNLRTVELPDLVWNYQQEKINSYDENTEVEINVENTDRIYNMDDINADVLSVRSGVYDDDDEDGEESYKFDLVSF</sequence>
<comment type="caution">
    <text evidence="1">The sequence shown here is derived from an EMBL/GenBank/DDBJ whole genome shotgun (WGS) entry which is preliminary data.</text>
</comment>
<dbReference type="Proteomes" id="UP000663879">
    <property type="component" value="Unassembled WGS sequence"/>
</dbReference>
<organism evidence="1 2">
    <name type="scientific">Brachionus calyciflorus</name>
    <dbReference type="NCBI Taxonomy" id="104777"/>
    <lineage>
        <taxon>Eukaryota</taxon>
        <taxon>Metazoa</taxon>
        <taxon>Spiralia</taxon>
        <taxon>Gnathifera</taxon>
        <taxon>Rotifera</taxon>
        <taxon>Eurotatoria</taxon>
        <taxon>Monogononta</taxon>
        <taxon>Pseudotrocha</taxon>
        <taxon>Ploima</taxon>
        <taxon>Brachionidae</taxon>
        <taxon>Brachionus</taxon>
    </lineage>
</organism>
<proteinExistence type="predicted"/>
<dbReference type="EMBL" id="CAJNOC010002498">
    <property type="protein sequence ID" value="CAF0936867.1"/>
    <property type="molecule type" value="Genomic_DNA"/>
</dbReference>
<evidence type="ECO:0008006" key="3">
    <source>
        <dbReference type="Google" id="ProtNLM"/>
    </source>
</evidence>